<dbReference type="OrthoDB" id="442064at2"/>
<protein>
    <recommendedName>
        <fullName evidence="3">Cas10/Cmr2 second palm domain-containing protein</fullName>
    </recommendedName>
</protein>
<evidence type="ECO:0000256" key="2">
    <source>
        <dbReference type="ARBA" id="ARBA00023118"/>
    </source>
</evidence>
<organism evidence="4 5">
    <name type="scientific">Sporomusa termitida</name>
    <dbReference type="NCBI Taxonomy" id="2377"/>
    <lineage>
        <taxon>Bacteria</taxon>
        <taxon>Bacillati</taxon>
        <taxon>Bacillota</taxon>
        <taxon>Negativicutes</taxon>
        <taxon>Selenomonadales</taxon>
        <taxon>Sporomusaceae</taxon>
        <taxon>Sporomusa</taxon>
    </lineage>
</organism>
<keyword evidence="2" id="KW-0051">Antiviral defense</keyword>
<dbReference type="AlphaFoldDB" id="A0A517DNI1"/>
<reference evidence="4 5" key="1">
    <citation type="submission" date="2019-02" db="EMBL/GenBank/DDBJ databases">
        <title>Closed genome of Sporomusa termitida DSM 4440.</title>
        <authorList>
            <person name="Poehlein A."/>
            <person name="Daniel R."/>
        </authorList>
    </citation>
    <scope>NUCLEOTIDE SEQUENCE [LARGE SCALE GENOMIC DNA]</scope>
    <source>
        <strain evidence="4 5">DSM 4440</strain>
    </source>
</reference>
<feature type="domain" description="Cas10/Cmr2 second palm" evidence="3">
    <location>
        <begin position="200"/>
        <end position="344"/>
    </location>
</feature>
<evidence type="ECO:0000313" key="5">
    <source>
        <dbReference type="Proteomes" id="UP000320776"/>
    </source>
</evidence>
<keyword evidence="5" id="KW-1185">Reference proteome</keyword>
<evidence type="ECO:0000256" key="1">
    <source>
        <dbReference type="ARBA" id="ARBA00022741"/>
    </source>
</evidence>
<dbReference type="InterPro" id="IPR054767">
    <property type="entry name" value="Cas10-Cmr2_palm2"/>
</dbReference>
<dbReference type="EMBL" id="CP036259">
    <property type="protein sequence ID" value="QDR78921.1"/>
    <property type="molecule type" value="Genomic_DNA"/>
</dbReference>
<dbReference type="Pfam" id="PF22335">
    <property type="entry name" value="Cas10-Cmr2_palm2"/>
    <property type="match status" value="1"/>
</dbReference>
<sequence length="517" mass="58409">MAVYAYIDVARKQEFIYKNNKLRDNLHNSFLIKAITEELDRPDRPEDFCLSAYLEQAHPGQFAFVYSGGGNSIIRLDTPDIGKEFVRKFSSAVLRRHPDLELYISLVGDDGTDKQLIENLHKAADEQKNRRRSRCRRWTYGVEKIDETGQAVRKESKNSSETKAAREYLKEKFQALVPPAHFFITTELKDYKKDEEGKSYIGVIAIDGNKMGEMVAGASGFAEIKELSNTIEAIYREAVRDALFSCFAPDRERTRRICITPVLMAGDDICLIVEAEQAIEIAAAILRSIQMVSGRKKQNNSLLGRLIAGDYLTACAGVAIARYNYPFFELVQAAEGLCSRAKEALYKVPANKGSFIDWEVLPGPVPVARPQYARSGPVKEIFHVKPLRVDRTVPAEPVTAQGIYHYDAFIDFLRCVRQQVSTSSLAECRKHFYAGWEQYRLFLEFHKDSGKLTELAERIFGAKAGVWEYAALTTKQQDVPFSRTYILNDILETSPFIALQEEEEYGGTDLSNRGAAL</sequence>
<proteinExistence type="predicted"/>
<name>A0A517DNI1_9FIRM</name>
<gene>
    <name evidence="4" type="ORF">SPTER_01720</name>
</gene>
<dbReference type="GO" id="GO:0000166">
    <property type="term" value="F:nucleotide binding"/>
    <property type="evidence" value="ECO:0007669"/>
    <property type="project" value="UniProtKB-KW"/>
</dbReference>
<dbReference type="InterPro" id="IPR043128">
    <property type="entry name" value="Rev_trsase/Diguanyl_cyclase"/>
</dbReference>
<dbReference type="Proteomes" id="UP000320776">
    <property type="component" value="Chromosome"/>
</dbReference>
<dbReference type="RefSeq" id="WP_144348630.1">
    <property type="nucleotide sequence ID" value="NZ_CP036259.1"/>
</dbReference>
<keyword evidence="1" id="KW-0547">Nucleotide-binding</keyword>
<dbReference type="Gene3D" id="3.30.70.270">
    <property type="match status" value="1"/>
</dbReference>
<evidence type="ECO:0000259" key="3">
    <source>
        <dbReference type="Pfam" id="PF22335"/>
    </source>
</evidence>
<dbReference type="KEGG" id="sted:SPTER_01720"/>
<evidence type="ECO:0000313" key="4">
    <source>
        <dbReference type="EMBL" id="QDR78921.1"/>
    </source>
</evidence>
<dbReference type="GO" id="GO:0051607">
    <property type="term" value="P:defense response to virus"/>
    <property type="evidence" value="ECO:0007669"/>
    <property type="project" value="UniProtKB-KW"/>
</dbReference>
<accession>A0A517DNI1</accession>